<dbReference type="Pfam" id="PF07969">
    <property type="entry name" value="Amidohydro_3"/>
    <property type="match status" value="1"/>
</dbReference>
<protein>
    <submittedName>
        <fullName evidence="2">Amidohydrolase</fullName>
    </submittedName>
</protein>
<dbReference type="InterPro" id="IPR033932">
    <property type="entry name" value="YtcJ-like"/>
</dbReference>
<keyword evidence="3" id="KW-1185">Reference proteome</keyword>
<dbReference type="Proteomes" id="UP000326202">
    <property type="component" value="Chromosome"/>
</dbReference>
<dbReference type="Gene3D" id="3.10.310.70">
    <property type="match status" value="1"/>
</dbReference>
<dbReference type="Gene3D" id="2.30.40.10">
    <property type="entry name" value="Urease, subunit C, domain 1"/>
    <property type="match status" value="1"/>
</dbReference>
<dbReference type="AlphaFoldDB" id="A0A5J6MQQ7"/>
<dbReference type="SUPFAM" id="SSF51338">
    <property type="entry name" value="Composite domain of metallo-dependent hydrolases"/>
    <property type="match status" value="1"/>
</dbReference>
<accession>A0A5J6MQQ7</accession>
<dbReference type="RefSeq" id="WP_151179070.1">
    <property type="nucleotide sequence ID" value="NZ_CP042906.1"/>
</dbReference>
<reference evidence="2 3" key="1">
    <citation type="submission" date="2019-08" db="EMBL/GenBank/DDBJ databases">
        <title>Hyperibacter terrae gen. nov., sp. nov. and Hyperibacter viscosus sp. nov., two new members in the family Rhodospirillaceae isolated from the rhizosphere of Hypericum perforatum.</title>
        <authorList>
            <person name="Noviana Z."/>
        </authorList>
    </citation>
    <scope>NUCLEOTIDE SEQUENCE [LARGE SCALE GENOMIC DNA]</scope>
    <source>
        <strain evidence="2 3">R5913</strain>
    </source>
</reference>
<dbReference type="PANTHER" id="PTHR22642:SF2">
    <property type="entry name" value="PROTEIN LONG AFTER FAR-RED 3"/>
    <property type="match status" value="1"/>
</dbReference>
<dbReference type="Gene3D" id="3.20.20.140">
    <property type="entry name" value="Metal-dependent hydrolases"/>
    <property type="match status" value="1"/>
</dbReference>
<dbReference type="InterPro" id="IPR011059">
    <property type="entry name" value="Metal-dep_hydrolase_composite"/>
</dbReference>
<evidence type="ECO:0000313" key="2">
    <source>
        <dbReference type="EMBL" id="QEX18965.1"/>
    </source>
</evidence>
<evidence type="ECO:0000259" key="1">
    <source>
        <dbReference type="Pfam" id="PF07969"/>
    </source>
</evidence>
<dbReference type="GO" id="GO:0016810">
    <property type="term" value="F:hydrolase activity, acting on carbon-nitrogen (but not peptide) bonds"/>
    <property type="evidence" value="ECO:0007669"/>
    <property type="project" value="InterPro"/>
</dbReference>
<dbReference type="EMBL" id="CP042906">
    <property type="protein sequence ID" value="QEX18965.1"/>
    <property type="molecule type" value="Genomic_DNA"/>
</dbReference>
<dbReference type="PANTHER" id="PTHR22642">
    <property type="entry name" value="IMIDAZOLONEPROPIONASE"/>
    <property type="match status" value="1"/>
</dbReference>
<dbReference type="CDD" id="cd01300">
    <property type="entry name" value="YtcJ_like"/>
    <property type="match status" value="1"/>
</dbReference>
<name>A0A5J6MQQ7_9PROT</name>
<dbReference type="InterPro" id="IPR013108">
    <property type="entry name" value="Amidohydro_3"/>
</dbReference>
<evidence type="ECO:0000313" key="3">
    <source>
        <dbReference type="Proteomes" id="UP000326202"/>
    </source>
</evidence>
<dbReference type="KEGG" id="htq:FRZ44_42770"/>
<proteinExistence type="predicted"/>
<gene>
    <name evidence="2" type="ORF">FRZ44_42770</name>
</gene>
<keyword evidence="2" id="KW-0378">Hydrolase</keyword>
<organism evidence="2 3">
    <name type="scientific">Hypericibacter terrae</name>
    <dbReference type="NCBI Taxonomy" id="2602015"/>
    <lineage>
        <taxon>Bacteria</taxon>
        <taxon>Pseudomonadati</taxon>
        <taxon>Pseudomonadota</taxon>
        <taxon>Alphaproteobacteria</taxon>
        <taxon>Rhodospirillales</taxon>
        <taxon>Dongiaceae</taxon>
        <taxon>Hypericibacter</taxon>
    </lineage>
</organism>
<dbReference type="SUPFAM" id="SSF51556">
    <property type="entry name" value="Metallo-dependent hydrolases"/>
    <property type="match status" value="1"/>
</dbReference>
<dbReference type="InterPro" id="IPR032466">
    <property type="entry name" value="Metal_Hydrolase"/>
</dbReference>
<sequence length="548" mass="60280">MALCSAPDLILVNADIRTMDPLEPQVQALAVKDGRLVALGRNDEIRALANGRTRKIDAGGRLALPGFQDTHIHLQDSGTDFSSSANLEACRTVEQLQAVLRAFAHRRTNDPWVRGTGWYSGIFGAHNLDRAVLDAAVPDRPLWIYASDGHNAAINSKACEAIGLDASVADPHNGKFVRDAKGVPTGLIYEDAIDWVRKRMPKLPLDAYFDGVRFGQDLCSRHGITGVLDALVRERHMKVYCDLDRAGELKVRVRATAKVNPDESVADALGRLDALRRDFQTPMAQVHSAKFFLDGVLENRTAVMIEDYSDAEGGNAALFFDREQLTQLFIAFDAARYQLHVHVIGDGATRIALDDIAAARRANGAWPSLHQLAHVQVIDPADIPRLRELGVVANIQPLWARCEPSVTEVAMPMIGETRGRWMYPWRTILDSGAPYAVSSDWGVSTLNPFAIMQVAVTRRPESKKSDYPAFFAEEGLTVEQVVRGYTTHAAAVAWRADETGSLAPGRYADVILLDRDIFAIDPYEIGETQVDLTLLGGRETHRARSFAG</sequence>
<feature type="domain" description="Amidohydrolase 3" evidence="1">
    <location>
        <begin position="56"/>
        <end position="540"/>
    </location>
</feature>
<dbReference type="OrthoDB" id="9811399at2"/>